<feature type="domain" description="CUB" evidence="7">
    <location>
        <begin position="737"/>
        <end position="849"/>
    </location>
</feature>
<feature type="domain" description="CUB" evidence="7">
    <location>
        <begin position="1471"/>
        <end position="1587"/>
    </location>
</feature>
<feature type="domain" description="CUB" evidence="7">
    <location>
        <begin position="850"/>
        <end position="981"/>
    </location>
</feature>
<feature type="domain" description="CUB" evidence="7">
    <location>
        <begin position="1858"/>
        <end position="1969"/>
    </location>
</feature>
<dbReference type="Pfam" id="PF00431">
    <property type="entry name" value="CUB"/>
    <property type="match status" value="14"/>
</dbReference>
<reference evidence="8 9" key="1">
    <citation type="submission" date="2023-01" db="EMBL/GenBank/DDBJ databases">
        <authorList>
            <person name="Whitehead M."/>
        </authorList>
    </citation>
    <scope>NUCLEOTIDE SEQUENCE [LARGE SCALE GENOMIC DNA]</scope>
</reference>
<feature type="domain" description="CUB" evidence="7">
    <location>
        <begin position="1589"/>
        <end position="1719"/>
    </location>
</feature>
<dbReference type="InterPro" id="IPR035914">
    <property type="entry name" value="Sperma_CUB_dom_sf"/>
</dbReference>
<feature type="domain" description="CUB" evidence="7">
    <location>
        <begin position="449"/>
        <end position="618"/>
    </location>
</feature>
<feature type="domain" description="CUB" evidence="7">
    <location>
        <begin position="620"/>
        <end position="733"/>
    </location>
</feature>
<feature type="domain" description="CUB" evidence="7">
    <location>
        <begin position="331"/>
        <end position="448"/>
    </location>
</feature>
<evidence type="ECO:0000256" key="2">
    <source>
        <dbReference type="ARBA" id="ARBA00022737"/>
    </source>
</evidence>
<evidence type="ECO:0000256" key="5">
    <source>
        <dbReference type="PROSITE-ProRule" id="PRU00059"/>
    </source>
</evidence>
<dbReference type="InterPro" id="IPR000859">
    <property type="entry name" value="CUB_dom"/>
</dbReference>
<proteinExistence type="predicted"/>
<feature type="domain" description="CUB" evidence="7">
    <location>
        <begin position="25"/>
        <end position="209"/>
    </location>
</feature>
<dbReference type="CDD" id="cd00041">
    <property type="entry name" value="CUB"/>
    <property type="match status" value="12"/>
</dbReference>
<feature type="domain" description="CUB" evidence="7">
    <location>
        <begin position="1221"/>
        <end position="1353"/>
    </location>
</feature>
<keyword evidence="9" id="KW-1185">Reference proteome</keyword>
<evidence type="ECO:0000259" key="7">
    <source>
        <dbReference type="PROSITE" id="PS01180"/>
    </source>
</evidence>
<comment type="caution">
    <text evidence="8">The sequence shown here is derived from an EMBL/GenBank/DDBJ whole genome shotgun (WGS) entry which is preliminary data.</text>
</comment>
<feature type="domain" description="CUB" evidence="7">
    <location>
        <begin position="215"/>
        <end position="327"/>
    </location>
</feature>
<keyword evidence="2" id="KW-0677">Repeat</keyword>
<keyword evidence="4" id="KW-0325">Glycoprotein</keyword>
<evidence type="ECO:0000256" key="4">
    <source>
        <dbReference type="ARBA" id="ARBA00023180"/>
    </source>
</evidence>
<name>A0AAV0XJQ3_9HEMI</name>
<feature type="domain" description="CUB" evidence="7">
    <location>
        <begin position="985"/>
        <end position="1095"/>
    </location>
</feature>
<accession>A0AAV0XJQ3</accession>
<gene>
    <name evidence="8" type="ORF">MEUPH1_LOCUS23004</name>
</gene>
<keyword evidence="1 6" id="KW-0732">Signal</keyword>
<feature type="non-terminal residue" evidence="8">
    <location>
        <position position="2012"/>
    </location>
</feature>
<organism evidence="8 9">
    <name type="scientific">Macrosiphum euphorbiae</name>
    <name type="common">potato aphid</name>
    <dbReference type="NCBI Taxonomy" id="13131"/>
    <lineage>
        <taxon>Eukaryota</taxon>
        <taxon>Metazoa</taxon>
        <taxon>Ecdysozoa</taxon>
        <taxon>Arthropoda</taxon>
        <taxon>Hexapoda</taxon>
        <taxon>Insecta</taxon>
        <taxon>Pterygota</taxon>
        <taxon>Neoptera</taxon>
        <taxon>Paraneoptera</taxon>
        <taxon>Hemiptera</taxon>
        <taxon>Sternorrhyncha</taxon>
        <taxon>Aphidomorpha</taxon>
        <taxon>Aphidoidea</taxon>
        <taxon>Aphididae</taxon>
        <taxon>Macrosiphini</taxon>
        <taxon>Macrosiphum</taxon>
    </lineage>
</organism>
<feature type="domain" description="CUB" evidence="7">
    <location>
        <begin position="1973"/>
        <end position="2012"/>
    </location>
</feature>
<evidence type="ECO:0000313" key="9">
    <source>
        <dbReference type="Proteomes" id="UP001160148"/>
    </source>
</evidence>
<sequence>MKLLFFLYQFFIIVDGFTIKYDTVCGGTFIANDGIIESPFYPKPYKQDKICEYLIEQPVGKAIRLSFLDIDMDPTYPLCYYDSLEIRDGDNANSAIIRIACVEIFKNYQKFPTYQHIIYVICKWIISVNESSQIRLNWLSFSLDNHLTCNNDYVEVYDNSIQGNASQIAKYCGSKLPPALTSLGNRLTIVYKTDHLGALDGFMLNYTSFNRAQACGGNFFTPEGFIMSPNFPYHYPKLLNCVWTINVPVSNQIELNISQFSLEESFDCELDFVEIRNGGYLTSPLLGKYCGSKIIPIITSAGYSLIIRFVSDGSVGLQGFFMQWNSITRGCGGTLHSGKGYIVSPNYPLPLPETLECFYKISVVQGSQIKITILDIQLVTDNVPGLMCKDDFLEFYNGGNSASKLLGTFCNETGVSQFVHSTSNQMYIKFRSSGFSKGRGFSLQYDTDCRVNLKGYQGVIEIVQEEYTNGDTCLWTIVAPKGNKINITFTEFKLEKSIIKTPLHPGFSDDGIPSTIFFPDENPSFLSSPFRYPFPHRGPFSDYFHTHRYKYSIQCTDNKLIITEGANRNEINTVLWKNNCSIEPHSVISSTKNIVRITYDSFKDHMLKSKFRIEWIVDGCGGVLNKFQGEFTSPEYPRFYSLSTTCEWNIIIDNGHIVEITIEDLWFETSGSCLTDYLAIYNGYDDSAPELLRICHKQTSPITLTSSGNEAFVRFESFDESQRKRFKATYRTIESRCGGMFTAPRGVIHTSNYPQSYDSHSSCTWNIEIAENHLINLTFVDFSTQSSPQGNNDIVLVYDDNMHGKLLLNHSGNSVPPPVMSLSNKLLISFEVGKHEFQAKGFKAIYSTACGAKLITNDSGIITNNPYYTNGELQNCTWTIISDIPQSKVTLTFTHIDIAHFAEDIKTVEKSNITERPCSNHLFHTIFRILDGPDSDAPEITKFCKSNPIPPPIVSNGPAMRIEYTDNSGALDSFTALYSVRSVACGGTYDSILGTISSPNYPNNYFRDSECVWILKSSYGNLVSLNFIDFELEDDEFCNEDYVEVREGDSIGPVLGIFCGPNLPSNMTSGSTLWIKFRSNSVGSAKGFTADFKYVSEIYKSQRSGKISSPMYPRPYRDSEDYSWTIMVDLYEKVQIVINDFISTSEIHELKIYDGSDVDTLILLELSTTNANIELNKTIISSDNKVFIRLKAGQKKVGGIRFLLSWTQVDGVYSNNLYPMLGYNFNNTLFDYYLSPSSNTSVTITSPGYPHGYEPNLNVTWILHTESHYHIVIELIDIDFYPIRSSLNKHHGDYLNIETVDPDTANTVLLKTVYATPKLINDKSIIGKNKVILTFISNKSLNGTGFKVKAKLKCGGQLRGPTGVISLSNASSFFDSYQLRCTWNITVRPGRTILVKLITIKLSSYSLCVDGYILLKSGFYEDSSFIGKGKYCNESNESTLSTTDNKLQINAVLVDGDNVIKIAFEEISINCGGQIYLNDAYSTTQITSPSYPNIPPAHIECIWTVAAPSTERISITIEDIDLSDSDKCETEYLEFRDGAARFSRLLSRICHDTFIRDTETTDRFLFIKYFTDLNIPSNGFKLNVTIAKCGGTRRATQGLILSPNYPGSYEANMDCEYKIIAGPGMRVKLKFEMVRLKRRYPVIGIVENTVNNETYDDTLTIFDVDPLNKTRVKISTIVGSDPPLYDIRSSGKELIIKFKSHFINGPFRMNNTQAKFLMSYTTDYIDCMKNYDVESGEINSSPHTSFNSEITHCSYNIKVPMGRRITVEINEGKSIIQPCENSYLAGNRFKEKLKAYQKINIMNDRIFVCIEPVLNPTTLNYMYESISNEMMLVYEKGYKKDGLNGFRLKFSSNKPSVCGGITDASIKGNIEFPIINMTKGYCQWDFTNTNGTIVISTNFNVNESQISCRDENNHVLLATYEDDTELLKRYCPMSNTNDKFTILSPTPMVKLLVLTNSRKINFTAIIEYNVNSCGGVMNGQKITITSTNYPKNYGQNLKCAWYLKLPEGNNVD</sequence>
<dbReference type="FunFam" id="2.60.120.290:FF:000005">
    <property type="entry name" value="Procollagen C-endopeptidase enhancer 1"/>
    <property type="match status" value="2"/>
</dbReference>
<feature type="domain" description="CUB" evidence="7">
    <location>
        <begin position="1727"/>
        <end position="1853"/>
    </location>
</feature>
<keyword evidence="3 5" id="KW-1015">Disulfide bond</keyword>
<dbReference type="FunFam" id="2.60.120.290:FF:000003">
    <property type="entry name" value="Neuropilin"/>
    <property type="match status" value="1"/>
</dbReference>
<dbReference type="PANTHER" id="PTHR24251">
    <property type="entry name" value="OVOCHYMASE-RELATED"/>
    <property type="match status" value="1"/>
</dbReference>
<evidence type="ECO:0000256" key="1">
    <source>
        <dbReference type="ARBA" id="ARBA00022729"/>
    </source>
</evidence>
<evidence type="ECO:0000313" key="8">
    <source>
        <dbReference type="EMBL" id="CAI6368675.1"/>
    </source>
</evidence>
<feature type="chain" id="PRO_5043381861" description="CUB domain-containing protein" evidence="6">
    <location>
        <begin position="17"/>
        <end position="2012"/>
    </location>
</feature>
<dbReference type="SMART" id="SM00042">
    <property type="entry name" value="CUB"/>
    <property type="match status" value="13"/>
</dbReference>
<dbReference type="SUPFAM" id="SSF49854">
    <property type="entry name" value="Spermadhesin, CUB domain"/>
    <property type="match status" value="15"/>
</dbReference>
<dbReference type="FunFam" id="2.60.120.290:FF:000013">
    <property type="entry name" value="Membrane frizzled-related protein"/>
    <property type="match status" value="3"/>
</dbReference>
<comment type="caution">
    <text evidence="5">Lacks conserved residue(s) required for the propagation of feature annotation.</text>
</comment>
<protein>
    <recommendedName>
        <fullName evidence="7">CUB domain-containing protein</fullName>
    </recommendedName>
</protein>
<evidence type="ECO:0000256" key="3">
    <source>
        <dbReference type="ARBA" id="ARBA00023157"/>
    </source>
</evidence>
<dbReference type="Gene3D" id="2.60.120.290">
    <property type="entry name" value="Spermadhesin, CUB domain"/>
    <property type="match status" value="15"/>
</dbReference>
<dbReference type="Proteomes" id="UP001160148">
    <property type="component" value="Unassembled WGS sequence"/>
</dbReference>
<dbReference type="PANTHER" id="PTHR24251:SF37">
    <property type="entry name" value="CUB DOMAIN-CONTAINING PROTEIN"/>
    <property type="match status" value="1"/>
</dbReference>
<dbReference type="PROSITE" id="PS01180">
    <property type="entry name" value="CUB"/>
    <property type="match status" value="15"/>
</dbReference>
<feature type="signal peptide" evidence="6">
    <location>
        <begin position="1"/>
        <end position="16"/>
    </location>
</feature>
<feature type="domain" description="CUB" evidence="7">
    <location>
        <begin position="1354"/>
        <end position="1449"/>
    </location>
</feature>
<dbReference type="EMBL" id="CARXXK010000005">
    <property type="protein sequence ID" value="CAI6368675.1"/>
    <property type="molecule type" value="Genomic_DNA"/>
</dbReference>
<feature type="disulfide bond" evidence="5">
    <location>
        <begin position="1354"/>
        <end position="1381"/>
    </location>
</feature>
<evidence type="ECO:0000256" key="6">
    <source>
        <dbReference type="SAM" id="SignalP"/>
    </source>
</evidence>